<evidence type="ECO:0000256" key="8">
    <source>
        <dbReference type="SAM" id="SignalP"/>
    </source>
</evidence>
<evidence type="ECO:0000313" key="11">
    <source>
        <dbReference type="RefSeq" id="XP_024889227.1"/>
    </source>
</evidence>
<name>A0A6J1R3L5_9HYME</name>
<comment type="cofactor">
    <cofactor evidence="1">
        <name>a divalent metal cation</name>
        <dbReference type="ChEBI" id="CHEBI:60240"/>
    </cofactor>
</comment>
<gene>
    <name evidence="11" type="primary">LOC112465738</name>
</gene>
<evidence type="ECO:0000256" key="3">
    <source>
        <dbReference type="ARBA" id="ARBA00006958"/>
    </source>
</evidence>
<evidence type="ECO:0000256" key="5">
    <source>
        <dbReference type="ARBA" id="ARBA00022723"/>
    </source>
</evidence>
<comment type="subcellular location">
    <subcellularLocation>
        <location evidence="2">Nucleus</location>
    </subcellularLocation>
</comment>
<dbReference type="InterPro" id="IPR027806">
    <property type="entry name" value="HARBI1_dom"/>
</dbReference>
<dbReference type="Proteomes" id="UP000504618">
    <property type="component" value="Unplaced"/>
</dbReference>
<feature type="chain" id="PRO_5026765002" evidence="8">
    <location>
        <begin position="19"/>
        <end position="415"/>
    </location>
</feature>
<keyword evidence="6" id="KW-0378">Hydrolase</keyword>
<dbReference type="GeneID" id="112465738"/>
<reference evidence="11" key="1">
    <citation type="submission" date="2025-08" db="UniProtKB">
        <authorList>
            <consortium name="RefSeq"/>
        </authorList>
    </citation>
    <scope>IDENTIFICATION</scope>
    <source>
        <tissue evidence="11">Whole body</tissue>
    </source>
</reference>
<comment type="similarity">
    <text evidence="3">Belongs to the HARBI1 family.</text>
</comment>
<dbReference type="PANTHER" id="PTHR22930:SF269">
    <property type="entry name" value="NUCLEASE HARBI1-LIKE PROTEIN"/>
    <property type="match status" value="1"/>
</dbReference>
<organism evidence="10 11">
    <name type="scientific">Temnothorax curvispinosus</name>
    <dbReference type="NCBI Taxonomy" id="300111"/>
    <lineage>
        <taxon>Eukaryota</taxon>
        <taxon>Metazoa</taxon>
        <taxon>Ecdysozoa</taxon>
        <taxon>Arthropoda</taxon>
        <taxon>Hexapoda</taxon>
        <taxon>Insecta</taxon>
        <taxon>Pterygota</taxon>
        <taxon>Neoptera</taxon>
        <taxon>Endopterygota</taxon>
        <taxon>Hymenoptera</taxon>
        <taxon>Apocrita</taxon>
        <taxon>Aculeata</taxon>
        <taxon>Formicoidea</taxon>
        <taxon>Formicidae</taxon>
        <taxon>Myrmicinae</taxon>
        <taxon>Temnothorax</taxon>
    </lineage>
</organism>
<keyword evidence="4" id="KW-0540">Nuclease</keyword>
<proteinExistence type="inferred from homology"/>
<accession>A0A6J1R3L5</accession>
<evidence type="ECO:0000313" key="10">
    <source>
        <dbReference type="Proteomes" id="UP000504618"/>
    </source>
</evidence>
<evidence type="ECO:0000259" key="9">
    <source>
        <dbReference type="Pfam" id="PF13359"/>
    </source>
</evidence>
<evidence type="ECO:0000256" key="2">
    <source>
        <dbReference type="ARBA" id="ARBA00004123"/>
    </source>
</evidence>
<keyword evidence="5" id="KW-0479">Metal-binding</keyword>
<keyword evidence="8" id="KW-0732">Signal</keyword>
<dbReference type="GO" id="GO:0016787">
    <property type="term" value="F:hydrolase activity"/>
    <property type="evidence" value="ECO:0007669"/>
    <property type="project" value="UniProtKB-KW"/>
</dbReference>
<evidence type="ECO:0000256" key="7">
    <source>
        <dbReference type="ARBA" id="ARBA00023242"/>
    </source>
</evidence>
<keyword evidence="10" id="KW-1185">Reference proteome</keyword>
<evidence type="ECO:0000256" key="4">
    <source>
        <dbReference type="ARBA" id="ARBA00022722"/>
    </source>
</evidence>
<dbReference type="PANTHER" id="PTHR22930">
    <property type="match status" value="1"/>
</dbReference>
<dbReference type="InterPro" id="IPR045249">
    <property type="entry name" value="HARBI1-like"/>
</dbReference>
<protein>
    <submittedName>
        <fullName evidence="11">Protein ANTAGONIST OF LIKE HETEROCHROMATIN PROTEIN 1-like isoform X1</fullName>
    </submittedName>
</protein>
<sequence length="415" mass="47922">MKLKQKQLLASFLLCVTAIILHKTKKKKHKRWVNRRWHVRPINKNREHQGEYNNLFHELKKSKDKRMFFEYSRMTFSHFDQLVQLTKPHLTKKSQRALAPQERLVIALRYLVTGNCISSIAFSFRVGQSTVRNIIKEVCYVLSNVLSPLYLTVPTQEEWKLMVDGFWDRWQMPNCFGAIDGKHIRIKCLPNSGSCYFNYKKYFSIVLLAICDHLYRFQLVDIGAYGGNSDGGIFDASIIGQSIKNDQLNLPKDNAKLPGTDISLPGFFIGDAAFPLTRRMMKPYSTSNLTIAQRIFNYRHSRARRTIETAFGILANRWQIFHKSICMLPKTADKVTLASVCLHNYLMYEEQKDGAKAYSQEINGTDTCWSPVMVEGEQANTPAVTQRDILCDYFVSPVGEVNFQYDYITRGTYGE</sequence>
<feature type="signal peptide" evidence="8">
    <location>
        <begin position="1"/>
        <end position="18"/>
    </location>
</feature>
<dbReference type="AlphaFoldDB" id="A0A6J1R3L5"/>
<dbReference type="GO" id="GO:0004518">
    <property type="term" value="F:nuclease activity"/>
    <property type="evidence" value="ECO:0007669"/>
    <property type="project" value="UniProtKB-KW"/>
</dbReference>
<dbReference type="Pfam" id="PF13359">
    <property type="entry name" value="DDE_Tnp_4"/>
    <property type="match status" value="1"/>
</dbReference>
<dbReference type="OrthoDB" id="7543514at2759"/>
<dbReference type="GO" id="GO:0046872">
    <property type="term" value="F:metal ion binding"/>
    <property type="evidence" value="ECO:0007669"/>
    <property type="project" value="UniProtKB-KW"/>
</dbReference>
<dbReference type="GO" id="GO:0005634">
    <property type="term" value="C:nucleus"/>
    <property type="evidence" value="ECO:0007669"/>
    <property type="project" value="UniProtKB-SubCell"/>
</dbReference>
<feature type="domain" description="DDE Tnp4" evidence="9">
    <location>
        <begin position="179"/>
        <end position="344"/>
    </location>
</feature>
<evidence type="ECO:0000256" key="6">
    <source>
        <dbReference type="ARBA" id="ARBA00022801"/>
    </source>
</evidence>
<keyword evidence="7" id="KW-0539">Nucleus</keyword>
<evidence type="ECO:0000256" key="1">
    <source>
        <dbReference type="ARBA" id="ARBA00001968"/>
    </source>
</evidence>
<dbReference type="RefSeq" id="XP_024889227.1">
    <property type="nucleotide sequence ID" value="XM_025033459.1"/>
</dbReference>